<sequence>MRISIAKLYQAIKKPLPASGKGFKKTKRPLPETGKGLANNVKVANKAGSS</sequence>
<evidence type="ECO:0000313" key="2">
    <source>
        <dbReference type="EMBL" id="KAF0823607.1"/>
    </source>
</evidence>
<dbReference type="AlphaFoldDB" id="A0A800MWC8"/>
<dbReference type="Proteomes" id="UP000465778">
    <property type="component" value="Unassembled WGS sequence"/>
</dbReference>
<reference evidence="2 3" key="1">
    <citation type="journal article" date="2020" name="G3 (Bethesda)">
        <title>Whole Genome Sequencing and Comparative Genomics of Two Nematicidal Bacillus Strains Reveals a Wide Range of Possible Virulence Factors.</title>
        <authorList>
            <person name="Susic N."/>
            <person name="Janezic S."/>
            <person name="Rupnik M."/>
            <person name="Geric Stare B."/>
        </authorList>
    </citation>
    <scope>NUCLEOTIDE SEQUENCE [LARGE SCALE GENOMIC DNA]</scope>
    <source>
        <strain evidence="2 3">I-1582</strain>
    </source>
</reference>
<name>A0A800MWC8_CYTFI</name>
<feature type="region of interest" description="Disordered" evidence="1">
    <location>
        <begin position="17"/>
        <end position="36"/>
    </location>
</feature>
<organism evidence="2 3">
    <name type="scientific">Cytobacillus firmus</name>
    <name type="common">Bacillus firmus</name>
    <dbReference type="NCBI Taxonomy" id="1399"/>
    <lineage>
        <taxon>Bacteria</taxon>
        <taxon>Bacillati</taxon>
        <taxon>Bacillota</taxon>
        <taxon>Bacilli</taxon>
        <taxon>Bacillales</taxon>
        <taxon>Bacillaceae</taxon>
        <taxon>Cytobacillus</taxon>
    </lineage>
</organism>
<comment type="caution">
    <text evidence="2">The sequence shown here is derived from an EMBL/GenBank/DDBJ whole genome shotgun (WGS) entry which is preliminary data.</text>
</comment>
<evidence type="ECO:0000313" key="3">
    <source>
        <dbReference type="Proteomes" id="UP000465778"/>
    </source>
</evidence>
<evidence type="ECO:0000256" key="1">
    <source>
        <dbReference type="SAM" id="MobiDB-lite"/>
    </source>
</evidence>
<accession>A0A800MWC8</accession>
<gene>
    <name evidence="2" type="ORF">KIS1582_2555</name>
</gene>
<dbReference type="EMBL" id="VDEM01000027">
    <property type="protein sequence ID" value="KAF0823607.1"/>
    <property type="molecule type" value="Genomic_DNA"/>
</dbReference>
<protein>
    <submittedName>
        <fullName evidence="2">Uncharacterized protein</fullName>
    </submittedName>
</protein>
<proteinExistence type="predicted"/>